<dbReference type="Proteomes" id="UP000799118">
    <property type="component" value="Unassembled WGS sequence"/>
</dbReference>
<keyword evidence="3" id="KW-1185">Reference proteome</keyword>
<accession>A0A6A4IEM7</accession>
<dbReference type="EMBL" id="ML769397">
    <property type="protein sequence ID" value="KAE9407274.1"/>
    <property type="molecule type" value="Genomic_DNA"/>
</dbReference>
<protein>
    <submittedName>
        <fullName evidence="2">Uncharacterized protein</fullName>
    </submittedName>
</protein>
<evidence type="ECO:0000256" key="1">
    <source>
        <dbReference type="SAM" id="SignalP"/>
    </source>
</evidence>
<evidence type="ECO:0000313" key="2">
    <source>
        <dbReference type="EMBL" id="KAE9407274.1"/>
    </source>
</evidence>
<feature type="signal peptide" evidence="1">
    <location>
        <begin position="1"/>
        <end position="22"/>
    </location>
</feature>
<evidence type="ECO:0000313" key="3">
    <source>
        <dbReference type="Proteomes" id="UP000799118"/>
    </source>
</evidence>
<organism evidence="2 3">
    <name type="scientific">Gymnopus androsaceus JB14</name>
    <dbReference type="NCBI Taxonomy" id="1447944"/>
    <lineage>
        <taxon>Eukaryota</taxon>
        <taxon>Fungi</taxon>
        <taxon>Dikarya</taxon>
        <taxon>Basidiomycota</taxon>
        <taxon>Agaricomycotina</taxon>
        <taxon>Agaricomycetes</taxon>
        <taxon>Agaricomycetidae</taxon>
        <taxon>Agaricales</taxon>
        <taxon>Marasmiineae</taxon>
        <taxon>Omphalotaceae</taxon>
        <taxon>Gymnopus</taxon>
    </lineage>
</organism>
<name>A0A6A4IEM7_9AGAR</name>
<sequence length="217" mass="23877">MRFSYLCAAALCVISNASTTIAFNDTLLMGDGDVHDGQPLQYLSETQIPMTAFTTADDVRERESEGLGSDRLRRDDATCLPVGMMQDSHSLTKAICDAPDTKSEILITFASNEDAAPCNPEKRIEAEELVKAFFFFAEEDLQLEGTPTFDFTNICQGWMWMFTFTVKNTPGYLGGECEYPTKCAGMVYPGVFGIGALTTLGPPVVHLYNTINDEVFV</sequence>
<proteinExistence type="predicted"/>
<reference evidence="2" key="1">
    <citation type="journal article" date="2019" name="Environ. Microbiol.">
        <title>Fungal ecological strategies reflected in gene transcription - a case study of two litter decomposers.</title>
        <authorList>
            <person name="Barbi F."/>
            <person name="Kohler A."/>
            <person name="Barry K."/>
            <person name="Baskaran P."/>
            <person name="Daum C."/>
            <person name="Fauchery L."/>
            <person name="Ihrmark K."/>
            <person name="Kuo A."/>
            <person name="LaButti K."/>
            <person name="Lipzen A."/>
            <person name="Morin E."/>
            <person name="Grigoriev I.V."/>
            <person name="Henrissat B."/>
            <person name="Lindahl B."/>
            <person name="Martin F."/>
        </authorList>
    </citation>
    <scope>NUCLEOTIDE SEQUENCE</scope>
    <source>
        <strain evidence="2">JB14</strain>
    </source>
</reference>
<gene>
    <name evidence="2" type="ORF">BT96DRAFT_914851</name>
</gene>
<dbReference type="AlphaFoldDB" id="A0A6A4IEM7"/>
<keyword evidence="1" id="KW-0732">Signal</keyword>
<feature type="chain" id="PRO_5025353343" evidence="1">
    <location>
        <begin position="23"/>
        <end position="217"/>
    </location>
</feature>